<dbReference type="InterPro" id="IPR035943">
    <property type="entry name" value="XisI-like_sf"/>
</dbReference>
<reference evidence="1" key="2">
    <citation type="journal article" date="2019" name="Genome Biol. Evol.">
        <title>Day and night: Metabolic profiles and evolutionary relationships of six axenic non-marine cyanobacteria.</title>
        <authorList>
            <person name="Will S.E."/>
            <person name="Henke P."/>
            <person name="Boedeker C."/>
            <person name="Huang S."/>
            <person name="Brinkmann H."/>
            <person name="Rohde M."/>
            <person name="Jarek M."/>
            <person name="Friedl T."/>
            <person name="Seufert S."/>
            <person name="Schumacher M."/>
            <person name="Overmann J."/>
            <person name="Neumann-Schaal M."/>
            <person name="Petersen J."/>
        </authorList>
    </citation>
    <scope>NUCLEOTIDE SEQUENCE [LARGE SCALE GENOMIC DNA]</scope>
    <source>
        <strain evidence="1">PCC 7102</strain>
    </source>
</reference>
<dbReference type="Proteomes" id="UP000271624">
    <property type="component" value="Unassembled WGS sequence"/>
</dbReference>
<dbReference type="Gene3D" id="3.30.310.110">
    <property type="entry name" value="XisI-like"/>
    <property type="match status" value="1"/>
</dbReference>
<reference evidence="1" key="1">
    <citation type="submission" date="2018-12" db="EMBL/GenBank/DDBJ databases">
        <authorList>
            <person name="Will S."/>
            <person name="Neumann-Schaal M."/>
            <person name="Henke P."/>
        </authorList>
    </citation>
    <scope>NUCLEOTIDE SEQUENCE</scope>
    <source>
        <strain evidence="1">PCC 7102</strain>
    </source>
</reference>
<organism evidence="1 2">
    <name type="scientific">Dulcicalothrix desertica PCC 7102</name>
    <dbReference type="NCBI Taxonomy" id="232991"/>
    <lineage>
        <taxon>Bacteria</taxon>
        <taxon>Bacillati</taxon>
        <taxon>Cyanobacteriota</taxon>
        <taxon>Cyanophyceae</taxon>
        <taxon>Nostocales</taxon>
        <taxon>Calotrichaceae</taxon>
        <taxon>Dulcicalothrix</taxon>
    </lineage>
</organism>
<dbReference type="AlphaFoldDB" id="A0A3S1BVZ5"/>
<dbReference type="SUPFAM" id="SSF143847">
    <property type="entry name" value="XisI-like"/>
    <property type="match status" value="1"/>
</dbReference>
<dbReference type="EMBL" id="RSCL01000070">
    <property type="protein sequence ID" value="RUS92693.1"/>
    <property type="molecule type" value="Genomic_DNA"/>
</dbReference>
<accession>A0A3S1BVZ5</accession>
<dbReference type="CDD" id="cd16382">
    <property type="entry name" value="XisI-like"/>
    <property type="match status" value="1"/>
</dbReference>
<gene>
    <name evidence="1" type="ORF">DSM106972_098410</name>
</gene>
<proteinExistence type="predicted"/>
<dbReference type="RefSeq" id="WP_127087727.1">
    <property type="nucleotide sequence ID" value="NZ_RSCL01000070.1"/>
</dbReference>
<dbReference type="InterPro" id="IPR014968">
    <property type="entry name" value="XisI"/>
</dbReference>
<sequence>MDTQSITVTNQTVEDSHNTVEAPIKETYRKLITEVLSAHADLPEDNLQIKIVTIFDTHSDRYQLLRTGWNGSKHIFNPILHVDIIEDKVWIQINKTDIEIGEEFAKVGIPKSNIVLGLIPPHLRAYNPEYCIL</sequence>
<keyword evidence="2" id="KW-1185">Reference proteome</keyword>
<dbReference type="Pfam" id="PF08869">
    <property type="entry name" value="XisI"/>
    <property type="match status" value="1"/>
</dbReference>
<evidence type="ECO:0000313" key="2">
    <source>
        <dbReference type="Proteomes" id="UP000271624"/>
    </source>
</evidence>
<protein>
    <recommendedName>
        <fullName evidence="3">XisI protein</fullName>
    </recommendedName>
</protein>
<evidence type="ECO:0008006" key="3">
    <source>
        <dbReference type="Google" id="ProtNLM"/>
    </source>
</evidence>
<evidence type="ECO:0000313" key="1">
    <source>
        <dbReference type="EMBL" id="RUS92693.1"/>
    </source>
</evidence>
<name>A0A3S1BVZ5_9CYAN</name>
<dbReference type="OrthoDB" id="513812at2"/>
<comment type="caution">
    <text evidence="1">The sequence shown here is derived from an EMBL/GenBank/DDBJ whole genome shotgun (WGS) entry which is preliminary data.</text>
</comment>